<gene>
    <name evidence="1" type="ORF">TWF696_000278</name>
</gene>
<protein>
    <submittedName>
        <fullName evidence="1">Uncharacterized protein</fullName>
    </submittedName>
</protein>
<dbReference type="AlphaFoldDB" id="A0AAV9VD99"/>
<evidence type="ECO:0000313" key="2">
    <source>
        <dbReference type="Proteomes" id="UP001375240"/>
    </source>
</evidence>
<evidence type="ECO:0000313" key="1">
    <source>
        <dbReference type="EMBL" id="KAK6359111.1"/>
    </source>
</evidence>
<reference evidence="1 2" key="1">
    <citation type="submission" date="2019-10" db="EMBL/GenBank/DDBJ databases">
        <authorList>
            <person name="Palmer J.M."/>
        </authorList>
    </citation>
    <scope>NUCLEOTIDE SEQUENCE [LARGE SCALE GENOMIC DNA]</scope>
    <source>
        <strain evidence="1 2">TWF696</strain>
    </source>
</reference>
<sequence length="255" mass="27849">MPDGQGRVGSYVESISTSSSTVNDHLSVSVGITIGYPFLNAGVEVDYDRSVLENKNGTRMSRTASCRVGRVIINDTPKFSRKAIQLLNRHDGGARFRAEYGDYYVYGYEIGANAGASLCADSSSKDVEQTIKIRVKAKVLFFEVVSPDVVIHSHDSTSSASMIFTGYSTMDIVSKNLVYPQTGPHDEVFIQQTAAEYQKKMNNLHADVMGKLKEFKLVNGALVSPAVCANLCKEGMAIQLLLAPFVRLSQYIANV</sequence>
<proteinExistence type="predicted"/>
<name>A0AAV9VD99_9PEZI</name>
<accession>A0AAV9VD99</accession>
<keyword evidence="2" id="KW-1185">Reference proteome</keyword>
<dbReference type="Proteomes" id="UP001375240">
    <property type="component" value="Unassembled WGS sequence"/>
</dbReference>
<dbReference type="EMBL" id="JAVHNQ010000001">
    <property type="protein sequence ID" value="KAK6359111.1"/>
    <property type="molecule type" value="Genomic_DNA"/>
</dbReference>
<organism evidence="1 2">
    <name type="scientific">Orbilia brochopaga</name>
    <dbReference type="NCBI Taxonomy" id="3140254"/>
    <lineage>
        <taxon>Eukaryota</taxon>
        <taxon>Fungi</taxon>
        <taxon>Dikarya</taxon>
        <taxon>Ascomycota</taxon>
        <taxon>Pezizomycotina</taxon>
        <taxon>Orbiliomycetes</taxon>
        <taxon>Orbiliales</taxon>
        <taxon>Orbiliaceae</taxon>
        <taxon>Orbilia</taxon>
    </lineage>
</organism>
<comment type="caution">
    <text evidence="1">The sequence shown here is derived from an EMBL/GenBank/DDBJ whole genome shotgun (WGS) entry which is preliminary data.</text>
</comment>